<gene>
    <name evidence="1" type="ORF">AYBTSS11_LOCUS5088</name>
</gene>
<protein>
    <submittedName>
        <fullName evidence="1">Uncharacterized protein</fullName>
    </submittedName>
</protein>
<evidence type="ECO:0000313" key="1">
    <source>
        <dbReference type="EMBL" id="CAJ1931148.1"/>
    </source>
</evidence>
<dbReference type="EMBL" id="OY731399">
    <property type="protein sequence ID" value="CAJ1931148.1"/>
    <property type="molecule type" value="Genomic_DNA"/>
</dbReference>
<sequence length="89" mass="9959">MRCSGSVWPQVTAWGHTLGFGVREYHKTKPSRVPASSLCPFLLPLSPPPPFMLLLGEKEKNLWVRVLGEANLDNYRKGNEIIVIDLLGD</sequence>
<organism evidence="1 2">
    <name type="scientific">Sphenostylis stenocarpa</name>
    <dbReference type="NCBI Taxonomy" id="92480"/>
    <lineage>
        <taxon>Eukaryota</taxon>
        <taxon>Viridiplantae</taxon>
        <taxon>Streptophyta</taxon>
        <taxon>Embryophyta</taxon>
        <taxon>Tracheophyta</taxon>
        <taxon>Spermatophyta</taxon>
        <taxon>Magnoliopsida</taxon>
        <taxon>eudicotyledons</taxon>
        <taxon>Gunneridae</taxon>
        <taxon>Pentapetalae</taxon>
        <taxon>rosids</taxon>
        <taxon>fabids</taxon>
        <taxon>Fabales</taxon>
        <taxon>Fabaceae</taxon>
        <taxon>Papilionoideae</taxon>
        <taxon>50 kb inversion clade</taxon>
        <taxon>NPAAA clade</taxon>
        <taxon>indigoferoid/millettioid clade</taxon>
        <taxon>Phaseoleae</taxon>
        <taxon>Sphenostylis</taxon>
    </lineage>
</organism>
<keyword evidence="2" id="KW-1185">Reference proteome</keyword>
<evidence type="ECO:0000313" key="2">
    <source>
        <dbReference type="Proteomes" id="UP001189624"/>
    </source>
</evidence>
<proteinExistence type="predicted"/>
<dbReference type="Gramene" id="rna-AYBTSS11_LOCUS5088">
    <property type="protein sequence ID" value="CAJ1931148.1"/>
    <property type="gene ID" value="gene-AYBTSS11_LOCUS5088"/>
</dbReference>
<name>A0AA86VDP7_9FABA</name>
<accession>A0AA86VDP7</accession>
<dbReference type="AlphaFoldDB" id="A0AA86VDP7"/>
<reference evidence="1" key="1">
    <citation type="submission" date="2023-10" db="EMBL/GenBank/DDBJ databases">
        <authorList>
            <person name="Domelevo Entfellner J.-B."/>
        </authorList>
    </citation>
    <scope>NUCLEOTIDE SEQUENCE</scope>
</reference>
<dbReference type="Proteomes" id="UP001189624">
    <property type="component" value="Chromosome 2"/>
</dbReference>